<proteinExistence type="predicted"/>
<feature type="domain" description="Integrase catalytic" evidence="1">
    <location>
        <begin position="1"/>
        <end position="44"/>
    </location>
</feature>
<keyword evidence="3" id="KW-1185">Reference proteome</keyword>
<dbReference type="EMBL" id="JBHUHO010000021">
    <property type="protein sequence ID" value="MFD2115634.1"/>
    <property type="molecule type" value="Genomic_DNA"/>
</dbReference>
<organism evidence="2 3">
    <name type="scientific">Paenibacillus yanchengensis</name>
    <dbReference type="NCBI Taxonomy" id="2035833"/>
    <lineage>
        <taxon>Bacteria</taxon>
        <taxon>Bacillati</taxon>
        <taxon>Bacillota</taxon>
        <taxon>Bacilli</taxon>
        <taxon>Bacillales</taxon>
        <taxon>Paenibacillaceae</taxon>
        <taxon>Paenibacillus</taxon>
    </lineage>
</organism>
<dbReference type="InterPro" id="IPR001584">
    <property type="entry name" value="Integrase_cat-core"/>
</dbReference>
<comment type="caution">
    <text evidence="2">The sequence shown here is derived from an EMBL/GenBank/DDBJ whole genome shotgun (WGS) entry which is preliminary data.</text>
</comment>
<dbReference type="RefSeq" id="WP_377771007.1">
    <property type="nucleotide sequence ID" value="NZ_JBHUHO010000021.1"/>
</dbReference>
<evidence type="ECO:0000313" key="2">
    <source>
        <dbReference type="EMBL" id="MFD2115634.1"/>
    </source>
</evidence>
<sequence length="47" mass="5949">MWRLKDYRSYEELKTDIDEYMKFYNEERYQEKLNSLAPLEFRHQAVA</sequence>
<reference evidence="3" key="1">
    <citation type="journal article" date="2019" name="Int. J. Syst. Evol. Microbiol.">
        <title>The Global Catalogue of Microorganisms (GCM) 10K type strain sequencing project: providing services to taxonomists for standard genome sequencing and annotation.</title>
        <authorList>
            <consortium name="The Broad Institute Genomics Platform"/>
            <consortium name="The Broad Institute Genome Sequencing Center for Infectious Disease"/>
            <person name="Wu L."/>
            <person name="Ma J."/>
        </authorList>
    </citation>
    <scope>NUCLEOTIDE SEQUENCE [LARGE SCALE GENOMIC DNA]</scope>
    <source>
        <strain evidence="3">GH52</strain>
    </source>
</reference>
<accession>A0ABW4YJE8</accession>
<evidence type="ECO:0000313" key="3">
    <source>
        <dbReference type="Proteomes" id="UP001597362"/>
    </source>
</evidence>
<evidence type="ECO:0000259" key="1">
    <source>
        <dbReference type="Pfam" id="PF13333"/>
    </source>
</evidence>
<protein>
    <submittedName>
        <fullName evidence="2">IS3 family transposase</fullName>
    </submittedName>
</protein>
<gene>
    <name evidence="2" type="ORF">ACFSJH_07815</name>
</gene>
<dbReference type="Proteomes" id="UP001597362">
    <property type="component" value="Unassembled WGS sequence"/>
</dbReference>
<name>A0ABW4YJE8_9BACL</name>
<dbReference type="Pfam" id="PF13333">
    <property type="entry name" value="rve_2"/>
    <property type="match status" value="1"/>
</dbReference>